<dbReference type="EMBL" id="BLXX01000007">
    <property type="protein sequence ID" value="GFO60276.1"/>
    <property type="molecule type" value="Genomic_DNA"/>
</dbReference>
<name>A0A6V8MJY5_9BACT</name>
<keyword evidence="3" id="KW-1185">Reference proteome</keyword>
<dbReference type="Pfam" id="PF14258">
    <property type="entry name" value="DUF4350"/>
    <property type="match status" value="1"/>
</dbReference>
<sequence>MYAAPAQAAPSVLFDAGHGERFLPGADGPLQLSGFAEILTRAGFQVGALKEPISDQSLAGADALVISGAFQPLGADEIPALIRFMQRGGRVSIMLHIAPPLGALLEQLGITYTNGVIEEQENLIDNQPHDFRVTRMQEHPVFQGIKSFSLYGVWGLGCLDQRSRSVATTSPRAWIDLRRNRIRSDDETMSFTVVCAGEVGRGGFLVFGDDAIFQNKFLTQENRTLGENLASWLKTGKTPLEGTGVSR</sequence>
<dbReference type="SUPFAM" id="SSF52317">
    <property type="entry name" value="Class I glutamine amidotransferase-like"/>
    <property type="match status" value="1"/>
</dbReference>
<dbReference type="Proteomes" id="UP000556026">
    <property type="component" value="Unassembled WGS sequence"/>
</dbReference>
<gene>
    <name evidence="2" type="ORF">GMST_26010</name>
</gene>
<comment type="caution">
    <text evidence="2">The sequence shown here is derived from an EMBL/GenBank/DDBJ whole genome shotgun (WGS) entry which is preliminary data.</text>
</comment>
<dbReference type="AlphaFoldDB" id="A0A6V8MJY5"/>
<proteinExistence type="predicted"/>
<organism evidence="2 3">
    <name type="scientific">Geomonas silvestris</name>
    <dbReference type="NCBI Taxonomy" id="2740184"/>
    <lineage>
        <taxon>Bacteria</taxon>
        <taxon>Pseudomonadati</taxon>
        <taxon>Thermodesulfobacteriota</taxon>
        <taxon>Desulfuromonadia</taxon>
        <taxon>Geobacterales</taxon>
        <taxon>Geobacteraceae</taxon>
        <taxon>Geomonas</taxon>
    </lineage>
</organism>
<evidence type="ECO:0000259" key="1">
    <source>
        <dbReference type="Pfam" id="PF14258"/>
    </source>
</evidence>
<evidence type="ECO:0000313" key="3">
    <source>
        <dbReference type="Proteomes" id="UP000556026"/>
    </source>
</evidence>
<protein>
    <recommendedName>
        <fullName evidence="1">DUF4350 domain-containing protein</fullName>
    </recommendedName>
</protein>
<evidence type="ECO:0000313" key="2">
    <source>
        <dbReference type="EMBL" id="GFO60276.1"/>
    </source>
</evidence>
<reference evidence="3" key="1">
    <citation type="submission" date="2020-06" db="EMBL/GenBank/DDBJ databases">
        <title>Draft genomic sequence of Geomonas sp. Red330.</title>
        <authorList>
            <person name="Itoh H."/>
            <person name="Zhenxing X."/>
            <person name="Ushijima N."/>
            <person name="Masuda Y."/>
            <person name="Shiratori Y."/>
            <person name="Senoo K."/>
        </authorList>
    </citation>
    <scope>NUCLEOTIDE SEQUENCE [LARGE SCALE GENOMIC DNA]</scope>
    <source>
        <strain evidence="3">Red330</strain>
    </source>
</reference>
<accession>A0A6V8MJY5</accession>
<dbReference type="InterPro" id="IPR029062">
    <property type="entry name" value="Class_I_gatase-like"/>
</dbReference>
<dbReference type="RefSeq" id="WP_246399570.1">
    <property type="nucleotide sequence ID" value="NZ_BLXX01000007.1"/>
</dbReference>
<feature type="domain" description="DUF4350" evidence="1">
    <location>
        <begin position="28"/>
        <end position="229"/>
    </location>
</feature>
<dbReference type="InterPro" id="IPR025646">
    <property type="entry name" value="DUF4350"/>
</dbReference>